<dbReference type="InterPro" id="IPR007345">
    <property type="entry name" value="Polysacch_pyruvyl_Trfase"/>
</dbReference>
<dbReference type="AlphaFoldDB" id="A0A069RDI5"/>
<organism evidence="2 3">
    <name type="scientific">Peptoclostridium litorale DSM 5388</name>
    <dbReference type="NCBI Taxonomy" id="1121324"/>
    <lineage>
        <taxon>Bacteria</taxon>
        <taxon>Bacillati</taxon>
        <taxon>Bacillota</taxon>
        <taxon>Clostridia</taxon>
        <taxon>Peptostreptococcales</taxon>
        <taxon>Peptoclostridiaceae</taxon>
        <taxon>Peptoclostridium</taxon>
    </lineage>
</organism>
<protein>
    <submittedName>
        <fullName evidence="2">Pyruvyl-transferase CsaB</fullName>
    </submittedName>
</protein>
<dbReference type="OrthoDB" id="3199616at2"/>
<gene>
    <name evidence="2" type="primary">csaB</name>
    <name evidence="2" type="ORF">CLIT_13c01500</name>
</gene>
<dbReference type="EMBL" id="JJMM01000013">
    <property type="protein sequence ID" value="KDR94828.1"/>
    <property type="molecule type" value="Genomic_DNA"/>
</dbReference>
<dbReference type="PANTHER" id="PTHR36836:SF1">
    <property type="entry name" value="COLANIC ACID BIOSYNTHESIS PROTEIN WCAK"/>
    <property type="match status" value="1"/>
</dbReference>
<keyword evidence="2" id="KW-0808">Transferase</keyword>
<dbReference type="Pfam" id="PF04230">
    <property type="entry name" value="PS_pyruv_trans"/>
    <property type="match status" value="1"/>
</dbReference>
<keyword evidence="3" id="KW-1185">Reference proteome</keyword>
<dbReference type="RefSeq" id="WP_038266039.1">
    <property type="nucleotide sequence ID" value="NZ_FSRH01000005.1"/>
</dbReference>
<sequence length="373" mass="42299">MHRVLVSGYYGFNNVGDEAILKALIEGLRQTESECDIVVLSQHPRFTAQKHNVRSARRMNVFRLLWEIMRCDVLISGGGSLFQDVTSKRSILYYLSIIYIAKLMNKKVMVYSQGIGPVIKHSNRKFLKKVLGRVDLINVRDEKSQKELWDMGVQKDILVTADSVFGMKKPSGAKGALVLDKMGIPKGKKLVGMSVRPWNKGIDIKREFSSLCEAVANEMDCEIVLMPFHFYSDLAIMESIYESLDSSTKKRVHLLKEYLYVEDYLSLVSNMDVFVGMRLHGLIFSVLMGVPAVAVSYDPKIDSFMASIGKKTAASVFNFNFNDIIDEIKHIFSNIDSEREYIKEKTTMLSKQVKIHNEALNELLKSAAQGWKS</sequence>
<proteinExistence type="predicted"/>
<dbReference type="SUPFAM" id="SSF53756">
    <property type="entry name" value="UDP-Glycosyltransferase/glycogen phosphorylase"/>
    <property type="match status" value="1"/>
</dbReference>
<evidence type="ECO:0000313" key="2">
    <source>
        <dbReference type="EMBL" id="KDR94828.1"/>
    </source>
</evidence>
<accession>A0A069RDI5</accession>
<dbReference type="InterPro" id="IPR019896">
    <property type="entry name" value="Polysacch_pyruvyl_Trfase_CsaB"/>
</dbReference>
<dbReference type="PANTHER" id="PTHR36836">
    <property type="entry name" value="COLANIC ACID BIOSYNTHESIS PROTEIN WCAK"/>
    <property type="match status" value="1"/>
</dbReference>
<dbReference type="Proteomes" id="UP000027946">
    <property type="component" value="Unassembled WGS sequence"/>
</dbReference>
<feature type="domain" description="Polysaccharide pyruvyl transferase" evidence="1">
    <location>
        <begin position="14"/>
        <end position="299"/>
    </location>
</feature>
<reference evidence="2 3" key="1">
    <citation type="submission" date="2014-03" db="EMBL/GenBank/DDBJ databases">
        <title>Genome sequence of Clostridium litorale W6, DSM 5388.</title>
        <authorList>
            <person name="Poehlein A."/>
            <person name="Jagirdar A."/>
            <person name="Khonsari B."/>
            <person name="Chibani C.M."/>
            <person name="Gutierrez Gutierrez D.A."/>
            <person name="Davydova E."/>
            <person name="Alghaithi H.S."/>
            <person name="Nair K.P."/>
            <person name="Dhamotharan K."/>
            <person name="Chandran L."/>
            <person name="G W."/>
            <person name="Daniel R."/>
        </authorList>
    </citation>
    <scope>NUCLEOTIDE SEQUENCE [LARGE SCALE GENOMIC DNA]</scope>
    <source>
        <strain evidence="2 3">W6</strain>
    </source>
</reference>
<name>A0A069RDI5_PEPLI</name>
<comment type="caution">
    <text evidence="2">The sequence shown here is derived from an EMBL/GenBank/DDBJ whole genome shotgun (WGS) entry which is preliminary data.</text>
</comment>
<dbReference type="NCBIfam" id="TIGR03609">
    <property type="entry name" value="S_layer_CsaB"/>
    <property type="match status" value="1"/>
</dbReference>
<evidence type="ECO:0000313" key="3">
    <source>
        <dbReference type="Proteomes" id="UP000027946"/>
    </source>
</evidence>
<dbReference type="GO" id="GO:0016740">
    <property type="term" value="F:transferase activity"/>
    <property type="evidence" value="ECO:0007669"/>
    <property type="project" value="UniProtKB-KW"/>
</dbReference>
<dbReference type="STRING" id="1121324.CLIT_13c01500"/>
<evidence type="ECO:0000259" key="1">
    <source>
        <dbReference type="Pfam" id="PF04230"/>
    </source>
</evidence>
<dbReference type="eggNOG" id="COG2327">
    <property type="taxonomic scope" value="Bacteria"/>
</dbReference>